<keyword evidence="8 10" id="KW-0594">Phospholipid biosynthesis</keyword>
<dbReference type="Pfam" id="PF02660">
    <property type="entry name" value="G3P_acyltransf"/>
    <property type="match status" value="1"/>
</dbReference>
<evidence type="ECO:0000256" key="2">
    <source>
        <dbReference type="ARBA" id="ARBA00022516"/>
    </source>
</evidence>
<evidence type="ECO:0000256" key="3">
    <source>
        <dbReference type="ARBA" id="ARBA00022679"/>
    </source>
</evidence>
<comment type="subunit">
    <text evidence="10">Probably interacts with PlsX.</text>
</comment>
<keyword evidence="7 10" id="KW-0472">Membrane</keyword>
<dbReference type="EMBL" id="JAOQJQ010000009">
    <property type="protein sequence ID" value="MCU6763680.1"/>
    <property type="molecule type" value="Genomic_DNA"/>
</dbReference>
<keyword evidence="9 10" id="KW-1208">Phospholipid metabolism</keyword>
<evidence type="ECO:0000256" key="1">
    <source>
        <dbReference type="ARBA" id="ARBA00022475"/>
    </source>
</evidence>
<feature type="transmembrane region" description="Helical" evidence="10">
    <location>
        <begin position="49"/>
        <end position="75"/>
    </location>
</feature>
<proteinExistence type="inferred from homology"/>
<dbReference type="RefSeq" id="WP_158426321.1">
    <property type="nucleotide sequence ID" value="NZ_JAOQJQ010000009.1"/>
</dbReference>
<evidence type="ECO:0000256" key="4">
    <source>
        <dbReference type="ARBA" id="ARBA00022692"/>
    </source>
</evidence>
<dbReference type="NCBIfam" id="TIGR00023">
    <property type="entry name" value="glycerol-3-phosphate 1-O-acyltransferase PlsY"/>
    <property type="match status" value="1"/>
</dbReference>
<keyword evidence="1 10" id="KW-1003">Cell membrane</keyword>
<accession>A0ABT2TN88</accession>
<feature type="transmembrane region" description="Helical" evidence="10">
    <location>
        <begin position="144"/>
        <end position="169"/>
    </location>
</feature>
<comment type="function">
    <text evidence="10">Catalyzes the transfer of an acyl group from acyl-phosphate (acyl-PO(4)) to glycerol-3-phosphate (G3P) to form lysophosphatidic acid (LPA). This enzyme utilizes acyl-phosphate as fatty acyl donor, but not acyl-CoA or acyl-ACP.</text>
</comment>
<dbReference type="GO" id="GO:0004366">
    <property type="term" value="F:glycerol-3-phosphate O-acyltransferase activity"/>
    <property type="evidence" value="ECO:0007669"/>
    <property type="project" value="UniProtKB-EC"/>
</dbReference>
<gene>
    <name evidence="10 11" type="primary">plsY</name>
    <name evidence="11" type="ORF">OCV88_15330</name>
</gene>
<dbReference type="PANTHER" id="PTHR30309:SF0">
    <property type="entry name" value="GLYCEROL-3-PHOSPHATE ACYLTRANSFERASE-RELATED"/>
    <property type="match status" value="1"/>
</dbReference>
<evidence type="ECO:0000256" key="9">
    <source>
        <dbReference type="ARBA" id="ARBA00023264"/>
    </source>
</evidence>
<comment type="caution">
    <text evidence="11">The sequence shown here is derived from an EMBL/GenBank/DDBJ whole genome shotgun (WGS) entry which is preliminary data.</text>
</comment>
<evidence type="ECO:0000313" key="11">
    <source>
        <dbReference type="EMBL" id="MCU6763680.1"/>
    </source>
</evidence>
<evidence type="ECO:0000256" key="6">
    <source>
        <dbReference type="ARBA" id="ARBA00023098"/>
    </source>
</evidence>
<organism evidence="11 12">
    <name type="scientific">Brotonthovivens ammoniilytica</name>
    <dbReference type="NCBI Taxonomy" id="2981725"/>
    <lineage>
        <taxon>Bacteria</taxon>
        <taxon>Bacillati</taxon>
        <taxon>Bacillota</taxon>
        <taxon>Clostridia</taxon>
        <taxon>Lachnospirales</taxon>
        <taxon>Lachnospiraceae</taxon>
        <taxon>Brotonthovivens</taxon>
    </lineage>
</organism>
<keyword evidence="12" id="KW-1185">Reference proteome</keyword>
<keyword evidence="11" id="KW-0012">Acyltransferase</keyword>
<keyword evidence="3 10" id="KW-0808">Transferase</keyword>
<evidence type="ECO:0000313" key="12">
    <source>
        <dbReference type="Proteomes" id="UP001652442"/>
    </source>
</evidence>
<name>A0ABT2TN88_9FIRM</name>
<evidence type="ECO:0000256" key="7">
    <source>
        <dbReference type="ARBA" id="ARBA00023136"/>
    </source>
</evidence>
<dbReference type="HAMAP" id="MF_01043">
    <property type="entry name" value="PlsY"/>
    <property type="match status" value="1"/>
</dbReference>
<feature type="transmembrane region" description="Helical" evidence="10">
    <location>
        <begin position="87"/>
        <end position="107"/>
    </location>
</feature>
<protein>
    <recommendedName>
        <fullName evidence="10">Glycerol-3-phosphate acyltransferase</fullName>
    </recommendedName>
    <alternativeName>
        <fullName evidence="10">Acyl-PO4 G3P acyltransferase</fullName>
    </alternativeName>
    <alternativeName>
        <fullName evidence="10">Acyl-phosphate--glycerol-3-phosphate acyltransferase</fullName>
    </alternativeName>
    <alternativeName>
        <fullName evidence="10">G3P acyltransferase</fullName>
        <shortName evidence="10">GPAT</shortName>
        <ecNumber evidence="10">2.3.1.275</ecNumber>
    </alternativeName>
    <alternativeName>
        <fullName evidence="10">Lysophosphatidic acid synthase</fullName>
        <shortName evidence="10">LPA synthase</shortName>
    </alternativeName>
</protein>
<evidence type="ECO:0000256" key="10">
    <source>
        <dbReference type="HAMAP-Rule" id="MF_01043"/>
    </source>
</evidence>
<feature type="transmembrane region" description="Helical" evidence="10">
    <location>
        <begin position="113"/>
        <end position="137"/>
    </location>
</feature>
<feature type="transmembrane region" description="Helical" evidence="10">
    <location>
        <begin position="175"/>
        <end position="192"/>
    </location>
</feature>
<dbReference type="InterPro" id="IPR003811">
    <property type="entry name" value="G3P_acylTferase_PlsY"/>
</dbReference>
<comment type="subcellular location">
    <subcellularLocation>
        <location evidence="10">Cell membrane</location>
        <topology evidence="10">Multi-pass membrane protein</topology>
    </subcellularLocation>
</comment>
<reference evidence="11 12" key="1">
    <citation type="journal article" date="2021" name="ISME Commun">
        <title>Automated analysis of genomic sequences facilitates high-throughput and comprehensive description of bacteria.</title>
        <authorList>
            <person name="Hitch T.C.A."/>
        </authorList>
    </citation>
    <scope>NUCLEOTIDE SEQUENCE [LARGE SCALE GENOMIC DNA]</scope>
    <source>
        <strain evidence="11 12">Sanger_109</strain>
    </source>
</reference>
<keyword evidence="2 10" id="KW-0444">Lipid biosynthesis</keyword>
<comment type="catalytic activity">
    <reaction evidence="10">
        <text>an acyl phosphate + sn-glycerol 3-phosphate = a 1-acyl-sn-glycero-3-phosphate + phosphate</text>
        <dbReference type="Rhea" id="RHEA:34075"/>
        <dbReference type="ChEBI" id="CHEBI:43474"/>
        <dbReference type="ChEBI" id="CHEBI:57597"/>
        <dbReference type="ChEBI" id="CHEBI:57970"/>
        <dbReference type="ChEBI" id="CHEBI:59918"/>
        <dbReference type="EC" id="2.3.1.275"/>
    </reaction>
</comment>
<comment type="similarity">
    <text evidence="10">Belongs to the PlsY family.</text>
</comment>
<keyword evidence="4 10" id="KW-0812">Transmembrane</keyword>
<dbReference type="EC" id="2.3.1.275" evidence="10"/>
<comment type="pathway">
    <text evidence="10">Lipid metabolism; phospholipid metabolism.</text>
</comment>
<evidence type="ECO:0000256" key="5">
    <source>
        <dbReference type="ARBA" id="ARBA00022989"/>
    </source>
</evidence>
<dbReference type="SMART" id="SM01207">
    <property type="entry name" value="G3P_acyltransf"/>
    <property type="match status" value="1"/>
</dbReference>
<sequence>MIASRIICLVIGYLCGLFQTGVIYGKLHHFDLRKHGSGNSGMTNSLRTLGWKAGIIVFFGDSLKAVLAIVVTWVLFKDKYPEAVKMLELYAGLGVILGNNFPFYLKFKGGKGIAATVGIVFSTFVYMVPISAALFFATVIPTGFISIGSLMIISSYFAQIVVFGQLGLLAAGPQFLPETYIIAAVIVLIAFIRHKENIKRLVNGTENKFAPKHKKD</sequence>
<keyword evidence="5 10" id="KW-1133">Transmembrane helix</keyword>
<dbReference type="PANTHER" id="PTHR30309">
    <property type="entry name" value="INNER MEMBRANE PROTEIN YGIH"/>
    <property type="match status" value="1"/>
</dbReference>
<keyword evidence="6 10" id="KW-0443">Lipid metabolism</keyword>
<evidence type="ECO:0000256" key="8">
    <source>
        <dbReference type="ARBA" id="ARBA00023209"/>
    </source>
</evidence>
<dbReference type="Proteomes" id="UP001652442">
    <property type="component" value="Unassembled WGS sequence"/>
</dbReference>